<dbReference type="InterPro" id="IPR025493">
    <property type="entry name" value="DUF4384"/>
</dbReference>
<dbReference type="AlphaFoldDB" id="A0A1G9IMI9"/>
<keyword evidence="3" id="KW-1185">Reference proteome</keyword>
<evidence type="ECO:0000313" key="2">
    <source>
        <dbReference type="EMBL" id="SDL26357.1"/>
    </source>
</evidence>
<dbReference type="Proteomes" id="UP000198901">
    <property type="component" value="Unassembled WGS sequence"/>
</dbReference>
<proteinExistence type="predicted"/>
<name>A0A1G9IMI9_9BACT</name>
<evidence type="ECO:0000313" key="3">
    <source>
        <dbReference type="Proteomes" id="UP000198901"/>
    </source>
</evidence>
<gene>
    <name evidence="2" type="ORF">SAMN04488090_0541</name>
</gene>
<accession>A0A1G9IMI9</accession>
<feature type="domain" description="DUF4384" evidence="1">
    <location>
        <begin position="340"/>
        <end position="413"/>
    </location>
</feature>
<dbReference type="STRING" id="563176.SAMN04488090_0541"/>
<reference evidence="2 3" key="1">
    <citation type="submission" date="2016-10" db="EMBL/GenBank/DDBJ databases">
        <authorList>
            <person name="de Groot N.N."/>
        </authorList>
    </citation>
    <scope>NUCLEOTIDE SEQUENCE [LARGE SCALE GENOMIC DNA]</scope>
    <source>
        <strain evidence="2 3">DSM 21668</strain>
    </source>
</reference>
<sequence length="472" mass="53501">MAQTFTPSDQATLARSTRKLLEDRYFTNLEILTHYEVHQPFEALEPQLEGMLRDAFRSKDVLIFNEFRSSQNPNTTLAEYVKDCRIFSGGRPVTNHFDWAEARYRLGKTPAGEPYVNFYIRKTLAGTDTQDKPFRFSNLVEYRVQFVHHSALRVFLDFRIAGMVRVDHIPDDAVPLPGKEELSAQRNVELPAVIDRLSDVIRRFANGRAIRLERFTYRNCGINDALSDRLAATLRAALPKNGLTLSDTAALRLRGDYAEEVNNLRIRFDLTDMGQGINVASGLNDELPLSWLASEKLTLRPEDFGKVESVRDTLKRLVAPQATPLQLELLTDRGRSGVEYWEGQSMKIQLRANRPCHVRLVYRLADGTQTILEEDFLVSPGKAGQLVTVAPGDQFVCAAPFGTEYLLAYASEEGFCPLPTRPDRRGYVREEGGYRIFVGSLQAMNEILTCRENKSAGLTEDWIQITTRSKKK</sequence>
<organism evidence="2 3">
    <name type="scientific">Siphonobacter aquaeclarae</name>
    <dbReference type="NCBI Taxonomy" id="563176"/>
    <lineage>
        <taxon>Bacteria</taxon>
        <taxon>Pseudomonadati</taxon>
        <taxon>Bacteroidota</taxon>
        <taxon>Cytophagia</taxon>
        <taxon>Cytophagales</taxon>
        <taxon>Cytophagaceae</taxon>
        <taxon>Siphonobacter</taxon>
    </lineage>
</organism>
<protein>
    <recommendedName>
        <fullName evidence="1">DUF4384 domain-containing protein</fullName>
    </recommendedName>
</protein>
<dbReference type="Pfam" id="PF14326">
    <property type="entry name" value="DUF4384"/>
    <property type="match status" value="1"/>
</dbReference>
<evidence type="ECO:0000259" key="1">
    <source>
        <dbReference type="Pfam" id="PF14326"/>
    </source>
</evidence>
<dbReference type="EMBL" id="FNGS01000001">
    <property type="protein sequence ID" value="SDL26357.1"/>
    <property type="molecule type" value="Genomic_DNA"/>
</dbReference>